<dbReference type="InterPro" id="IPR043198">
    <property type="entry name" value="Cyclin/Ssn8"/>
</dbReference>
<dbReference type="CDD" id="cd20546">
    <property type="entry name" value="CYCLIN_SpCG1C_ScCTK2-like_rpt2"/>
    <property type="match status" value="1"/>
</dbReference>
<dbReference type="Proteomes" id="UP000290189">
    <property type="component" value="Unassembled WGS sequence"/>
</dbReference>
<dbReference type="Gene3D" id="1.10.472.10">
    <property type="entry name" value="Cyclin-like"/>
    <property type="match status" value="2"/>
</dbReference>
<dbReference type="Pfam" id="PF00134">
    <property type="entry name" value="Cyclin_N"/>
    <property type="match status" value="1"/>
</dbReference>
<dbReference type="EMBL" id="OVEO01000015">
    <property type="protein sequence ID" value="SPR00902.1"/>
    <property type="molecule type" value="Genomic_DNA"/>
</dbReference>
<evidence type="ECO:0000259" key="3">
    <source>
        <dbReference type="SMART" id="SM00385"/>
    </source>
</evidence>
<proteinExistence type="inferred from homology"/>
<geneLocation type="mitochondrion" evidence="5"/>
<organism evidence="4 6">
    <name type="scientific">Plasmodiophora brassicae</name>
    <name type="common">Clubroot disease agent</name>
    <dbReference type="NCBI Taxonomy" id="37360"/>
    <lineage>
        <taxon>Eukaryota</taxon>
        <taxon>Sar</taxon>
        <taxon>Rhizaria</taxon>
        <taxon>Endomyxa</taxon>
        <taxon>Phytomyxea</taxon>
        <taxon>Plasmodiophorida</taxon>
        <taxon>Plasmodiophoridae</taxon>
        <taxon>Plasmodiophora</taxon>
    </lineage>
</organism>
<reference evidence="4 6" key="1">
    <citation type="submission" date="2015-02" db="EMBL/GenBank/DDBJ databases">
        <authorList>
            <person name="Chooi Y.-H."/>
        </authorList>
    </citation>
    <scope>NUCLEOTIDE SEQUENCE [LARGE SCALE GENOMIC DNA]</scope>
    <source>
        <strain evidence="4">E3</strain>
    </source>
</reference>
<evidence type="ECO:0000313" key="6">
    <source>
        <dbReference type="Proteomes" id="UP000039324"/>
    </source>
</evidence>
<dbReference type="AlphaFoldDB" id="A0A0G4J1N1"/>
<dbReference type="PANTHER" id="PTHR10026">
    <property type="entry name" value="CYCLIN"/>
    <property type="match status" value="1"/>
</dbReference>
<accession>A0A0G4J1N1</accession>
<dbReference type="InterPro" id="IPR036915">
    <property type="entry name" value="Cyclin-like_sf"/>
</dbReference>
<dbReference type="GO" id="GO:0006357">
    <property type="term" value="P:regulation of transcription by RNA polymerase II"/>
    <property type="evidence" value="ECO:0007669"/>
    <property type="project" value="InterPro"/>
</dbReference>
<evidence type="ECO:0000256" key="1">
    <source>
        <dbReference type="RuleBase" id="RU000383"/>
    </source>
</evidence>
<evidence type="ECO:0000256" key="2">
    <source>
        <dbReference type="SAM" id="MobiDB-lite"/>
    </source>
</evidence>
<gene>
    <name evidence="4" type="ORF">PBRA_008493</name>
    <name evidence="5" type="ORF">PLBR_LOCUS8117</name>
</gene>
<reference evidence="5 7" key="2">
    <citation type="submission" date="2018-03" db="EMBL/GenBank/DDBJ databases">
        <authorList>
            <person name="Fogelqvist J."/>
        </authorList>
    </citation>
    <scope>NUCLEOTIDE SEQUENCE [LARGE SCALE GENOMIC DNA]</scope>
</reference>
<protein>
    <recommendedName>
        <fullName evidence="3">Cyclin-like domain-containing protein</fullName>
    </recommendedName>
</protein>
<dbReference type="STRING" id="37360.A0A0G4J1N1"/>
<keyword evidence="5" id="KW-0496">Mitochondrion</keyword>
<dbReference type="EMBL" id="CDSF01000111">
    <property type="protein sequence ID" value="CEP01181.1"/>
    <property type="molecule type" value="Genomic_DNA"/>
</dbReference>
<dbReference type="InterPro" id="IPR006671">
    <property type="entry name" value="Cyclin_N"/>
</dbReference>
<keyword evidence="6" id="KW-1185">Reference proteome</keyword>
<dbReference type="InterPro" id="IPR013763">
    <property type="entry name" value="Cyclin-like_dom"/>
</dbReference>
<feature type="region of interest" description="Disordered" evidence="2">
    <location>
        <begin position="272"/>
        <end position="314"/>
    </location>
</feature>
<comment type="similarity">
    <text evidence="1">Belongs to the cyclin family.</text>
</comment>
<keyword evidence="1" id="KW-0195">Cyclin</keyword>
<feature type="domain" description="Cyclin-like" evidence="3">
    <location>
        <begin position="58"/>
        <end position="156"/>
    </location>
</feature>
<dbReference type="OrthoDB" id="10264655at2759"/>
<sequence>MRPEQASTPASGRTGSRRWLRRQTNLPLFSADQVRESPSRTIGMTEEQETRMRLYVVTFLADVAKNLGLHREALATATTLLQRFYMVFPFNNDYDKYHVISACICLAGKLEEERLHVQRVAEAVLYHRHRVKVDRRSPEFASFHQAVLSMEVLLLQAIRFKLCASHPYDFLDEVARAVLTDRDDQFPVVVEYAARFVHDSFKTTACVVDTSENIAIACVHMALIWTNMGLADDQRIEYARDWFLQYKRDADARAIESICELVLHALEHPLHDKAAKRDPSRPQGAASLSPNRSDAAKPRATSPSRRKPSPAPSQ</sequence>
<name>A0A0G4J1N1_PLABS</name>
<dbReference type="SUPFAM" id="SSF47954">
    <property type="entry name" value="Cyclin-like"/>
    <property type="match status" value="2"/>
</dbReference>
<evidence type="ECO:0000313" key="4">
    <source>
        <dbReference type="EMBL" id="CEP01181.1"/>
    </source>
</evidence>
<dbReference type="GO" id="GO:0016538">
    <property type="term" value="F:cyclin-dependent protein serine/threonine kinase regulator activity"/>
    <property type="evidence" value="ECO:0007669"/>
    <property type="project" value="InterPro"/>
</dbReference>
<dbReference type="OMA" id="RTRISCH"/>
<evidence type="ECO:0000313" key="5">
    <source>
        <dbReference type="EMBL" id="SPR00902.1"/>
    </source>
</evidence>
<evidence type="ECO:0000313" key="7">
    <source>
        <dbReference type="Proteomes" id="UP000290189"/>
    </source>
</evidence>
<dbReference type="Proteomes" id="UP000039324">
    <property type="component" value="Unassembled WGS sequence"/>
</dbReference>
<dbReference type="SMART" id="SM00385">
    <property type="entry name" value="CYCLIN"/>
    <property type="match status" value="1"/>
</dbReference>